<dbReference type="Pfam" id="PF15787">
    <property type="entry name" value="DUF4704"/>
    <property type="match status" value="1"/>
</dbReference>
<dbReference type="InterPro" id="IPR011993">
    <property type="entry name" value="PH-like_dom_sf"/>
</dbReference>
<dbReference type="CDD" id="cd01201">
    <property type="entry name" value="PH_BEACH"/>
    <property type="match status" value="1"/>
</dbReference>
<dbReference type="InterPro" id="IPR001680">
    <property type="entry name" value="WD40_rpt"/>
</dbReference>
<evidence type="ECO:0008006" key="9">
    <source>
        <dbReference type="Google" id="ProtNLM"/>
    </source>
</evidence>
<dbReference type="Pfam" id="PF16057">
    <property type="entry name" value="DUF4800"/>
    <property type="match status" value="1"/>
</dbReference>
<dbReference type="Pfam" id="PF02138">
    <property type="entry name" value="Beach"/>
    <property type="match status" value="1"/>
</dbReference>
<keyword evidence="8" id="KW-1185">Reference proteome</keyword>
<evidence type="ECO:0000259" key="6">
    <source>
        <dbReference type="PROSITE" id="PS51783"/>
    </source>
</evidence>
<dbReference type="Gene3D" id="1.25.10.10">
    <property type="entry name" value="Leucine-rich Repeat Variant"/>
    <property type="match status" value="1"/>
</dbReference>
<dbReference type="InterPro" id="IPR031570">
    <property type="entry name" value="NBEA/BDCP_DUF4704"/>
</dbReference>
<evidence type="ECO:0000259" key="5">
    <source>
        <dbReference type="PROSITE" id="PS50197"/>
    </source>
</evidence>
<dbReference type="Pfam" id="PF20426">
    <property type="entry name" value="NBCH_WD40"/>
    <property type="match status" value="1"/>
</dbReference>
<dbReference type="SUPFAM" id="SSF50978">
    <property type="entry name" value="WD40 repeat-like"/>
    <property type="match status" value="1"/>
</dbReference>
<accession>U5CYZ8</accession>
<evidence type="ECO:0000313" key="7">
    <source>
        <dbReference type="EMBL" id="ERN14372.1"/>
    </source>
</evidence>
<dbReference type="InterPro" id="IPR050865">
    <property type="entry name" value="BEACH_Domain"/>
</dbReference>
<sequence>MCRETGDEEVLKTLWEKYEEATTKEEQGKLLQMFLVHFLLVYKNWKPELSCQPKQIATSSPDTIVSAATSSDVIIGCSFGHPTEVILVLTQELVRLTGLVTESQSTSDLPGMSMILSERPEEFNVLDALVIITRSMHNRRVFIVYGGMQKLAALMKAAVIHLKSVAGALASDEHLGLSQKLRSLQNILIYVVSIISNFIDLYLTVNEKATMYSIHMDPSIAKGSLEESSSSLMGKDLSGRRFSLQQKAIISVMETGGLNWLVELLRVIRRLSLKDQWTERSLQLLTLRTLRSALTENPRAQNHFKSIGGLEVLLDGLSFTSANASPTKNTASKCRYGKPVLEDFELQILLVDVLREAVYGNLNNMLFICENGRIHKFANNICSPAFMLQVFPQKGDDSSFNDNSHMPIMDVNVNTYGQEKMVQSSDSSVPYNKELSELTIASQTWKEYTIKLSNVLCSFLPPSQGFAVPSLETSVGVGTMSVSSAYCELAVKWILKVLLTVFPYIKACSTQNHLLNHLRVLSNTLQHHTLHAFRKVLVSSPSLLEVFREEGLWDLIFSENVFYFGLGSEGFAQEMHLNLELAPTDCERFATSKPSANQLNSIEVEILYMEIVAFVEFVATFNGISNNLPECLVLLEALEQCSCIPEIASVLAKSLHRILQLAVEQTGASFKTSDAVSRLLKVAYIQVLEFRKVVSSYAYSENEACGIEVRSHDLWMAHYTATVKIWNQCLEASFELFTDYLCISDDAKDLALHSSKCVDCLFKLFWDDRSRKFALKHILLLLKLPPSSEEDRVAKLQLCSKFLEIFPRVHENEEQFVDLAIDLLVAIRDMLQVDQMYYQALFRDGECFLHIVSLLNGAFDERSGEQLILNVLQTLTCLLAGNEASKAAFMALVGAGYQTLQSLLLDFSRWQPSGAFLDALLDMLVDGNYDATSNSVIKNEDAIPLFFSVLQKSSEEMQLYGLDVFNHLLKESIINRAACFRAGMLSILLDWFSMEDNDVMISMIAQLVQAIGGHSISGKDIRKIFALLRSEKIASRQKHYSLLLTSIQSMLKEKGPTAFFELNGRDSGIVITTSMHWPGSKGFSFACWARVEEFPEDGSLGLFSFLTENGRGCSAMLEKDRVVFESIGQKRQIASLKFDLVSKKWYFLCITHSVGRAFSGGSSLKYYVDGDLVATEKCRYPKVNEILSCCTIGTRSPLARIEDGDDVFAIRDSFPFFGQLGPIYMFGDSISSEHVKGIYTLGPSYMYSFLGNEAAAVSDHAYSNGILDSKDGLSSKILFGFNAQATDGRRLFNVTPLLDQTADKHCCEATVMAGTQLCSRRLFQHIIYCVGGVSVFFPLLNQFDSITEKSKSEQEECSMLKSILRERLAAEVIELIASVLDDNLANQQQMHLLSGFSILGFLLQSVPPRQLTLETVSALKRMLTVVGNSGMSKILLPDSISRIFLNAHIWIYTDYVVQRELYMFLVQYFDKDSHLLTSLCRLPRIIDIIRQFYWDKSKGRSAFGSKPLLHPVTGEIIGMRPSRQEVQKLRLLLLSLAEMTLRQHISASDVKSLIAFFEKSEDMVCIEDVLHMIIRATSQKSLLTSFLEQVSLHGGYQIFLNLLHRDLEPVRLQGLQFLGKLLVGLPLEKKGPRLFNLAVGRSKSLSESNRRVNPGSQTLFSAISDRLFMFPPTDSLYATLFDVLLGGASPKQVLQKHNQPEKQKNKKNSHNDTGSHFVIPQILVLIFKFLSCCKDISTREKILSDLLDLLETNHSNIEALMENAWSSWLLTSASLEVIRNYKTKTQVQVANSKISEEILVRKLYVVVLFHNLCLVKGGWQQLEETWTFLVLQYEQGNFSSQNLLRDIFEEVVENLVEWPSEDIVSQPCRDNTLYLLKLLDEMLVRECDHNLLLPECGFSVEYTPDGSELGSHKDVSPAALGALQATFDDTLSRFGSMSLSGNPPRGCHQPESMKDDVMGNQWWNMYDKLWIVITEMNGKGPSKMHVKNSTVGAPSLGQRARGLVESLNIPAAEMAAVVVSGGISNALGGKSNKYIDKAMLLRGERCPRIVFRLVILYLCNADLERASRCVQQFICLLPSLLSTDNEQGRGRLQYFIWCLLVLRAQYGPKDDGARFHVISNLIRETVNCGRSALATSILGRQESFDSGNKLKEVGSIQNLLQKDRVLAAVVDELKYIRLSKEERSKQLQELRIEIDDQSSIEFYQKKSFEEELQNNLSMILSADDSRKASSQLSYDEDQQIIADKWVHMFRALIDERGPWSATPFPNKIATHWKLDKTEDKWRRRPKLKRNYHFDTQICYPPTSSTSYETSQPVNDSLSGLGSHVPAAMKRFLLKGVRGISEEGVAEIHESLNEDDEFSGQSSTTKDGSADKQSSELVKDVLDQKPNNLNRKDASSSMTDMNTNEVLLTVPCVLVSPKRKLAGRLEVMHNFLYFYGEFLVEGTGGSSVFDDLNGLNYPDSITKSDQKLQKGHGRFNVDREKGTISDNIDNVPQAPFHIESKELKRHRRWNICKIKGVHWTRYLLRYTAIEIFFSDSVAPVFMNFASQKDAKDVGMLIVSTRNEALFPKASTKDRNGFISFVDRRVALEMAERARESWRRRDMSNFEYLMVLNTLSGRSYNDLTQYPVFPWVVADYSSEKLDFNKSSTFRDLSKPVGALDSKRFEVFEERYRNFSDPDIPSFYYGSHYSSMGIVLFYLLRLEPFTALHRNLQGGKFDHADRLFQSIEGTYRNCLSNTSDVKELIPEFFYLPEFLVNSNAYHLGVKQDGEPLGGVLLPPWAKGSCEEFIYRNREGLESEYVSSNLHHWIDLVFGYKQRGKPAVEAANVFYYLTYEGAVDLETMDDAFQRSALEDQIANFGQTPIQIFRRKHPRRGPPVPIANPLYYAPASITLTSVISSTAHQPLPVLFVDVLDSNLILVNQGLTMSIKMWLTTQLQSGGNLTFSGSQDPFFGIGSDILTHRKIGAPLAENMELGTQCLATLQTPSENFLISCGNWENSFQVICLSDGRMVQSIRQHKDIVSCVAVASDGRTVATGSYDTTVMVWEVNMLRSMDKRARHNQTEFSRKDLIISENPFHILCGHDDIITCICISVELDVVISGSKDGTCVIHTLREGRYIRSIQHPSACALSKLVISQHGRLVFYSNDDLNLHLYSINGKAMASSECNGRLNCMKLSPSGEFLLCAGDQGHITLRAMHSLEVVRRYDGTGKIITSLTVTPEECFLAGTKDGSLLVYSIETQLRRGNTSRNLRSKGAAPG</sequence>
<dbReference type="InterPro" id="IPR036322">
    <property type="entry name" value="WD40_repeat_dom_sf"/>
</dbReference>
<keyword evidence="2" id="KW-0677">Repeat</keyword>
<dbReference type="OMA" id="FDDAVIH"/>
<dbReference type="EMBL" id="KI392557">
    <property type="protein sequence ID" value="ERN14372.1"/>
    <property type="molecule type" value="Genomic_DNA"/>
</dbReference>
<dbReference type="PROSITE" id="PS00678">
    <property type="entry name" value="WD_REPEATS_1"/>
    <property type="match status" value="1"/>
</dbReference>
<dbReference type="InterPro" id="IPR019775">
    <property type="entry name" value="WD40_repeat_CS"/>
</dbReference>
<dbReference type="InterPro" id="IPR046852">
    <property type="entry name" value="Neurobeachin_a-sol"/>
</dbReference>
<dbReference type="PANTHER" id="PTHR13743">
    <property type="entry name" value="BEIGE/BEACH-RELATED"/>
    <property type="match status" value="1"/>
</dbReference>
<dbReference type="InterPro" id="IPR046851">
    <property type="entry name" value="NBCH_WD40"/>
</dbReference>
<gene>
    <name evidence="7" type="ORF">AMTR_s00033p00224700</name>
</gene>
<proteinExistence type="predicted"/>
<dbReference type="InterPro" id="IPR036372">
    <property type="entry name" value="BEACH_dom_sf"/>
</dbReference>
<evidence type="ECO:0000256" key="4">
    <source>
        <dbReference type="SAM" id="MobiDB-lite"/>
    </source>
</evidence>
<dbReference type="PROSITE" id="PS50197">
    <property type="entry name" value="BEACH"/>
    <property type="match status" value="1"/>
</dbReference>
<dbReference type="InterPro" id="IPR015943">
    <property type="entry name" value="WD40/YVTN_repeat-like_dom_sf"/>
</dbReference>
<feature type="domain" description="BEACH-type PH" evidence="6">
    <location>
        <begin position="2400"/>
        <end position="2557"/>
    </location>
</feature>
<dbReference type="PROSITE" id="PS51783">
    <property type="entry name" value="PH_BEACH"/>
    <property type="match status" value="1"/>
</dbReference>
<dbReference type="Gramene" id="ERN14372">
    <property type="protein sequence ID" value="ERN14372"/>
    <property type="gene ID" value="AMTR_s00033p00224700"/>
</dbReference>
<dbReference type="InterPro" id="IPR013320">
    <property type="entry name" value="ConA-like_dom_sf"/>
</dbReference>
<dbReference type="InterPro" id="IPR023362">
    <property type="entry name" value="PH-BEACH_dom"/>
</dbReference>
<dbReference type="SUPFAM" id="SSF49899">
    <property type="entry name" value="Concanavalin A-like lectins/glucanases"/>
    <property type="match status" value="1"/>
</dbReference>
<evidence type="ECO:0000313" key="8">
    <source>
        <dbReference type="Proteomes" id="UP000017836"/>
    </source>
</evidence>
<dbReference type="HOGENOM" id="CLU_000218_4_1_1"/>
<keyword evidence="1 3" id="KW-0853">WD repeat</keyword>
<evidence type="ECO:0000256" key="3">
    <source>
        <dbReference type="PROSITE-ProRule" id="PRU00221"/>
    </source>
</evidence>
<dbReference type="Pfam" id="PF20425">
    <property type="entry name" value="Neurobeachin"/>
    <property type="match status" value="1"/>
</dbReference>
<dbReference type="SUPFAM" id="SSF81837">
    <property type="entry name" value="BEACH domain"/>
    <property type="match status" value="1"/>
</dbReference>
<name>U5CYZ8_AMBTC</name>
<dbReference type="Gene3D" id="2.60.120.200">
    <property type="match status" value="1"/>
</dbReference>
<dbReference type="InterPro" id="IPR011989">
    <property type="entry name" value="ARM-like"/>
</dbReference>
<dbReference type="FunFam" id="1.10.1540.10:FF:000001">
    <property type="entry name" value="neurobeachin isoform X1"/>
    <property type="match status" value="1"/>
</dbReference>
<reference evidence="8" key="1">
    <citation type="journal article" date="2013" name="Science">
        <title>The Amborella genome and the evolution of flowering plants.</title>
        <authorList>
            <consortium name="Amborella Genome Project"/>
        </authorList>
    </citation>
    <scope>NUCLEOTIDE SEQUENCE [LARGE SCALE GENOMIC DNA]</scope>
</reference>
<dbReference type="STRING" id="13333.U5CYZ8"/>
<feature type="domain" description="BEACH" evidence="5">
    <location>
        <begin position="2581"/>
        <end position="2871"/>
    </location>
</feature>
<feature type="region of interest" description="Disordered" evidence="4">
    <location>
        <begin position="2350"/>
        <end position="2373"/>
    </location>
</feature>
<evidence type="ECO:0000256" key="1">
    <source>
        <dbReference type="ARBA" id="ARBA00022574"/>
    </source>
</evidence>
<dbReference type="SMART" id="SM01026">
    <property type="entry name" value="Beach"/>
    <property type="match status" value="1"/>
</dbReference>
<dbReference type="Gene3D" id="2.30.29.30">
    <property type="entry name" value="Pleckstrin-homology domain (PH domain)/Phosphotyrosine-binding domain (PTB)"/>
    <property type="match status" value="1"/>
</dbReference>
<dbReference type="Gene3D" id="2.130.10.10">
    <property type="entry name" value="YVTN repeat-like/Quinoprotein amine dehydrogenase"/>
    <property type="match status" value="1"/>
</dbReference>
<dbReference type="InterPro" id="IPR016024">
    <property type="entry name" value="ARM-type_fold"/>
</dbReference>
<dbReference type="eggNOG" id="KOG1787">
    <property type="taxonomic scope" value="Eukaryota"/>
</dbReference>
<dbReference type="PROSITE" id="PS50082">
    <property type="entry name" value="WD_REPEATS_2"/>
    <property type="match status" value="1"/>
</dbReference>
<dbReference type="Proteomes" id="UP000017836">
    <property type="component" value="Unassembled WGS sequence"/>
</dbReference>
<protein>
    <recommendedName>
        <fullName evidence="9">BEACH domain-containing protein B</fullName>
    </recommendedName>
</protein>
<organism evidence="7 8">
    <name type="scientific">Amborella trichopoda</name>
    <dbReference type="NCBI Taxonomy" id="13333"/>
    <lineage>
        <taxon>Eukaryota</taxon>
        <taxon>Viridiplantae</taxon>
        <taxon>Streptophyta</taxon>
        <taxon>Embryophyta</taxon>
        <taxon>Tracheophyta</taxon>
        <taxon>Spermatophyta</taxon>
        <taxon>Magnoliopsida</taxon>
        <taxon>Amborellales</taxon>
        <taxon>Amborellaceae</taxon>
        <taxon>Amborella</taxon>
    </lineage>
</organism>
<dbReference type="SUPFAM" id="SSF48371">
    <property type="entry name" value="ARM repeat"/>
    <property type="match status" value="1"/>
</dbReference>
<evidence type="ECO:0000256" key="2">
    <source>
        <dbReference type="ARBA" id="ARBA00022737"/>
    </source>
</evidence>
<dbReference type="PANTHER" id="PTHR13743:SF112">
    <property type="entry name" value="BEACH DOMAIN-CONTAINING PROTEIN"/>
    <property type="match status" value="1"/>
</dbReference>
<feature type="repeat" description="WD" evidence="3">
    <location>
        <begin position="3011"/>
        <end position="3052"/>
    </location>
</feature>
<dbReference type="InterPro" id="IPR000409">
    <property type="entry name" value="BEACH_dom"/>
</dbReference>
<dbReference type="PROSITE" id="PS50294">
    <property type="entry name" value="WD_REPEATS_REGION"/>
    <property type="match status" value="1"/>
</dbReference>
<feature type="region of interest" description="Disordered" evidence="4">
    <location>
        <begin position="1694"/>
        <end position="1713"/>
    </location>
</feature>
<dbReference type="Gene3D" id="1.10.1540.10">
    <property type="entry name" value="BEACH domain"/>
    <property type="match status" value="1"/>
</dbReference>
<dbReference type="CDD" id="cd06071">
    <property type="entry name" value="Beach"/>
    <property type="match status" value="1"/>
</dbReference>
<dbReference type="Pfam" id="PF14844">
    <property type="entry name" value="PH_BEACH"/>
    <property type="match status" value="1"/>
</dbReference>
<dbReference type="SUPFAM" id="SSF50729">
    <property type="entry name" value="PH domain-like"/>
    <property type="match status" value="1"/>
</dbReference>
<dbReference type="SMART" id="SM00320">
    <property type="entry name" value="WD40"/>
    <property type="match status" value="5"/>
</dbReference>